<name>A0AA88GQ59_NAELO</name>
<dbReference type="RefSeq" id="XP_044550834.1">
    <property type="nucleotide sequence ID" value="XM_044691232.1"/>
</dbReference>
<accession>A0AA88GQ59</accession>
<dbReference type="AlphaFoldDB" id="A0AA88GQ59"/>
<keyword evidence="2" id="KW-1185">Reference proteome</keyword>
<dbReference type="GeneID" id="68094333"/>
<proteinExistence type="predicted"/>
<comment type="caution">
    <text evidence="1">The sequence shown here is derived from an EMBL/GenBank/DDBJ whole genome shotgun (WGS) entry which is preliminary data.</text>
</comment>
<evidence type="ECO:0000313" key="2">
    <source>
        <dbReference type="Proteomes" id="UP000816034"/>
    </source>
</evidence>
<organism evidence="1 2">
    <name type="scientific">Naegleria lovaniensis</name>
    <name type="common">Amoeba</name>
    <dbReference type="NCBI Taxonomy" id="51637"/>
    <lineage>
        <taxon>Eukaryota</taxon>
        <taxon>Discoba</taxon>
        <taxon>Heterolobosea</taxon>
        <taxon>Tetramitia</taxon>
        <taxon>Eutetramitia</taxon>
        <taxon>Vahlkampfiidae</taxon>
        <taxon>Naegleria</taxon>
    </lineage>
</organism>
<gene>
    <name evidence="1" type="ORF">C9374_001877</name>
</gene>
<dbReference type="InterPro" id="IPR032710">
    <property type="entry name" value="NTF2-like_dom_sf"/>
</dbReference>
<dbReference type="SUPFAM" id="SSF54427">
    <property type="entry name" value="NTF2-like"/>
    <property type="match status" value="1"/>
</dbReference>
<dbReference type="Proteomes" id="UP000816034">
    <property type="component" value="Unassembled WGS sequence"/>
</dbReference>
<sequence>MASSQQQQDHEIVAKGNKLWEEIFASGQVAQRLGECYLPNAQLTHFGTFAAVHGPTEIAKFFQTVLHDSVGARNPKLTSHVITRLNETTIYELGKVKAELVSGGSLEAPYTVVWQRDEATGEYKIIYDTF</sequence>
<reference evidence="1 2" key="1">
    <citation type="journal article" date="2018" name="BMC Genomics">
        <title>The genome of Naegleria lovaniensis, the basis for a comparative approach to unravel pathogenicity factors of the human pathogenic amoeba N. fowleri.</title>
        <authorList>
            <person name="Liechti N."/>
            <person name="Schurch N."/>
            <person name="Bruggmann R."/>
            <person name="Wittwer M."/>
        </authorList>
    </citation>
    <scope>NUCLEOTIDE SEQUENCE [LARGE SCALE GENOMIC DNA]</scope>
    <source>
        <strain evidence="1 2">ATCC 30569</strain>
    </source>
</reference>
<dbReference type="Gene3D" id="3.10.450.50">
    <property type="match status" value="1"/>
</dbReference>
<evidence type="ECO:0000313" key="1">
    <source>
        <dbReference type="EMBL" id="KAG2386842.1"/>
    </source>
</evidence>
<protein>
    <submittedName>
        <fullName evidence="1">Uncharacterized protein</fullName>
    </submittedName>
</protein>
<dbReference type="EMBL" id="PYSW02000014">
    <property type="protein sequence ID" value="KAG2386842.1"/>
    <property type="molecule type" value="Genomic_DNA"/>
</dbReference>